<sequence length="225" mass="26152">MPEQSAAERIYANFLQDIPVEMRPLARSLVVSRIAAHQEKPYNPKVGETWMINSEFLDQEINNLNKEAVLNRAVWLTTLPKHKDEQIEYYYRWLRGNGLTILQDKRMSDTLNAFMDDQEKSKPLTNALVSFLSTDVTGLDQASISDVPESYSLFTAFLVVDSLAYDPETRNRKKLIHMAQERLVNDFEVNRVMDIFGVIEDTKPLFERFDVYRQNVRVSIENRGE</sequence>
<dbReference type="Proteomes" id="UP000033860">
    <property type="component" value="Unassembled WGS sequence"/>
</dbReference>
<name>A0A0G1UVZ2_9BACT</name>
<protein>
    <submittedName>
        <fullName evidence="1">Uncharacterized protein</fullName>
    </submittedName>
</protein>
<dbReference type="AlphaFoldDB" id="A0A0G1UVZ2"/>
<evidence type="ECO:0000313" key="2">
    <source>
        <dbReference type="Proteomes" id="UP000033860"/>
    </source>
</evidence>
<gene>
    <name evidence="1" type="ORF">UX85_C0001G0099</name>
</gene>
<dbReference type="EMBL" id="LCNT01000001">
    <property type="protein sequence ID" value="KKU61885.1"/>
    <property type="molecule type" value="Genomic_DNA"/>
</dbReference>
<reference evidence="1 2" key="1">
    <citation type="journal article" date="2015" name="Nature">
        <title>rRNA introns, odd ribosomes, and small enigmatic genomes across a large radiation of phyla.</title>
        <authorList>
            <person name="Brown C.T."/>
            <person name="Hug L.A."/>
            <person name="Thomas B.C."/>
            <person name="Sharon I."/>
            <person name="Castelle C.J."/>
            <person name="Singh A."/>
            <person name="Wilkins M.J."/>
            <person name="Williams K.H."/>
            <person name="Banfield J.F."/>
        </authorList>
    </citation>
    <scope>NUCLEOTIDE SEQUENCE [LARGE SCALE GENOMIC DNA]</scope>
</reference>
<evidence type="ECO:0000313" key="1">
    <source>
        <dbReference type="EMBL" id="KKU61885.1"/>
    </source>
</evidence>
<comment type="caution">
    <text evidence="1">The sequence shown here is derived from an EMBL/GenBank/DDBJ whole genome shotgun (WGS) entry which is preliminary data.</text>
</comment>
<organism evidence="1 2">
    <name type="scientific">Candidatus Beckwithbacteria bacterium GW2011_GWB1_47_15</name>
    <dbReference type="NCBI Taxonomy" id="1618371"/>
    <lineage>
        <taxon>Bacteria</taxon>
        <taxon>Candidatus Beckwithiibacteriota</taxon>
    </lineage>
</organism>
<accession>A0A0G1UVZ2</accession>
<proteinExistence type="predicted"/>